<protein>
    <submittedName>
        <fullName evidence="1">Unannotated protein</fullName>
    </submittedName>
</protein>
<gene>
    <name evidence="1" type="ORF">UFOPK1591_01294</name>
</gene>
<dbReference type="EMBL" id="CAEZTD010000125">
    <property type="protein sequence ID" value="CAB4570897.1"/>
    <property type="molecule type" value="Genomic_DNA"/>
</dbReference>
<accession>A0A6J6E3Y4</accession>
<organism evidence="1">
    <name type="scientific">freshwater metagenome</name>
    <dbReference type="NCBI Taxonomy" id="449393"/>
    <lineage>
        <taxon>unclassified sequences</taxon>
        <taxon>metagenomes</taxon>
        <taxon>ecological metagenomes</taxon>
    </lineage>
</organism>
<name>A0A6J6E3Y4_9ZZZZ</name>
<proteinExistence type="predicted"/>
<dbReference type="AlphaFoldDB" id="A0A6J6E3Y4"/>
<evidence type="ECO:0000313" key="1">
    <source>
        <dbReference type="EMBL" id="CAB4570897.1"/>
    </source>
</evidence>
<sequence length="98" mass="10628">MHRVKAGSGDATEKGQFAESVGFDVVGAVQVPRVERVLALLESGCTKAPYQLDVFRVWVKHRSVGGTCLHQVEEESVVVAGEAEVGTFFTTEVHEELV</sequence>
<reference evidence="1" key="1">
    <citation type="submission" date="2020-05" db="EMBL/GenBank/DDBJ databases">
        <authorList>
            <person name="Chiriac C."/>
            <person name="Salcher M."/>
            <person name="Ghai R."/>
            <person name="Kavagutti S V."/>
        </authorList>
    </citation>
    <scope>NUCLEOTIDE SEQUENCE</scope>
</reference>